<keyword evidence="1" id="KW-0560">Oxidoreductase</keyword>
<sequence>MKYKLFGLRTGLYASELALGAANFGTLKGYGANPGESQKILAAYKEAGGNFIDVSDVYQFGQAEEIVGKFLEKQRTNFIICTKYTRSSELTPSISNTGNNRKSMKQAVESSLRRLKTDYIDFYMPHFDDGITPLDEIARGLEDLVKDGKVLYSGLTNFPAWKVAAIATSVKLSALQIEYNLLARTAERDLLPMADEFGLGTMMYSPLAGGVLTGKYRTGKLGRINFVADAVYNEDKKTKTILDTLLSISKDINASPGQVAFAWVLSKGAFPLIGARKLEHFEHSLKAASINLTEEQISLLDKSSSISLGYPHDLLATVRRADIKLRS</sequence>
<dbReference type="RefSeq" id="WP_379813129.1">
    <property type="nucleotide sequence ID" value="NZ_JBHUDZ010000018.1"/>
</dbReference>
<accession>A0ABW4HJG2</accession>
<dbReference type="InterPro" id="IPR020471">
    <property type="entry name" value="AKR"/>
</dbReference>
<dbReference type="InterPro" id="IPR036812">
    <property type="entry name" value="NAD(P)_OxRdtase_dom_sf"/>
</dbReference>
<protein>
    <submittedName>
        <fullName evidence="3">Aldo/keto reductase</fullName>
    </submittedName>
</protein>
<reference evidence="4" key="1">
    <citation type="journal article" date="2019" name="Int. J. Syst. Evol. Microbiol.">
        <title>The Global Catalogue of Microorganisms (GCM) 10K type strain sequencing project: providing services to taxonomists for standard genome sequencing and annotation.</title>
        <authorList>
            <consortium name="The Broad Institute Genomics Platform"/>
            <consortium name="The Broad Institute Genome Sequencing Center for Infectious Disease"/>
            <person name="Wu L."/>
            <person name="Ma J."/>
        </authorList>
    </citation>
    <scope>NUCLEOTIDE SEQUENCE [LARGE SCALE GENOMIC DNA]</scope>
    <source>
        <strain evidence="4">CCUG 70865</strain>
    </source>
</reference>
<dbReference type="Proteomes" id="UP001597138">
    <property type="component" value="Unassembled WGS sequence"/>
</dbReference>
<dbReference type="EMBL" id="JBHUDZ010000018">
    <property type="protein sequence ID" value="MFD1605307.1"/>
    <property type="molecule type" value="Genomic_DNA"/>
</dbReference>
<evidence type="ECO:0000313" key="4">
    <source>
        <dbReference type="Proteomes" id="UP001597138"/>
    </source>
</evidence>
<keyword evidence="4" id="KW-1185">Reference proteome</keyword>
<evidence type="ECO:0000256" key="1">
    <source>
        <dbReference type="ARBA" id="ARBA00023002"/>
    </source>
</evidence>
<proteinExistence type="predicted"/>
<evidence type="ECO:0000313" key="3">
    <source>
        <dbReference type="EMBL" id="MFD1605307.1"/>
    </source>
</evidence>
<dbReference type="Gene3D" id="3.20.20.100">
    <property type="entry name" value="NADP-dependent oxidoreductase domain"/>
    <property type="match status" value="1"/>
</dbReference>
<comment type="caution">
    <text evidence="3">The sequence shown here is derived from an EMBL/GenBank/DDBJ whole genome shotgun (WGS) entry which is preliminary data.</text>
</comment>
<dbReference type="InterPro" id="IPR050523">
    <property type="entry name" value="AKR_Detox_Biosynth"/>
</dbReference>
<feature type="domain" description="NADP-dependent oxidoreductase" evidence="2">
    <location>
        <begin position="16"/>
        <end position="303"/>
    </location>
</feature>
<evidence type="ECO:0000259" key="2">
    <source>
        <dbReference type="Pfam" id="PF00248"/>
    </source>
</evidence>
<dbReference type="Pfam" id="PF00248">
    <property type="entry name" value="Aldo_ket_red"/>
    <property type="match status" value="1"/>
</dbReference>
<dbReference type="PRINTS" id="PR00069">
    <property type="entry name" value="ALDKETRDTASE"/>
</dbReference>
<gene>
    <name evidence="3" type="ORF">ACFSC2_21405</name>
</gene>
<dbReference type="PANTHER" id="PTHR43364">
    <property type="entry name" value="NADH-SPECIFIC METHYLGLYOXAL REDUCTASE-RELATED"/>
    <property type="match status" value="1"/>
</dbReference>
<dbReference type="PANTHER" id="PTHR43364:SF4">
    <property type="entry name" value="NAD(P)-LINKED OXIDOREDUCTASE SUPERFAMILY PROTEIN"/>
    <property type="match status" value="1"/>
</dbReference>
<name>A0ABW4HJG2_9FLAO</name>
<dbReference type="InterPro" id="IPR023210">
    <property type="entry name" value="NADP_OxRdtase_dom"/>
</dbReference>
<organism evidence="3 4">
    <name type="scientific">Flavobacterium artemisiae</name>
    <dbReference type="NCBI Taxonomy" id="2126556"/>
    <lineage>
        <taxon>Bacteria</taxon>
        <taxon>Pseudomonadati</taxon>
        <taxon>Bacteroidota</taxon>
        <taxon>Flavobacteriia</taxon>
        <taxon>Flavobacteriales</taxon>
        <taxon>Flavobacteriaceae</taxon>
        <taxon>Flavobacterium</taxon>
    </lineage>
</organism>
<dbReference type="SUPFAM" id="SSF51430">
    <property type="entry name" value="NAD(P)-linked oxidoreductase"/>
    <property type="match status" value="1"/>
</dbReference>